<name>A0A2N5W4J2_9BASI</name>
<dbReference type="AlphaFoldDB" id="A0A2N5W4J2"/>
<dbReference type="EMBL" id="PGCJ01000013">
    <property type="protein sequence ID" value="PLW57154.1"/>
    <property type="molecule type" value="Genomic_DNA"/>
</dbReference>
<dbReference type="Proteomes" id="UP000235388">
    <property type="component" value="Unassembled WGS sequence"/>
</dbReference>
<sequence>MVVAMLANYESFLHSDGQLSELSDQIASPTCHRMEFDHDVNESVDTRGNIIPAIPSNASPDEEAQKEIRKFLVDFSESPDVAASKKRHHIESQVTIPLSRSQS</sequence>
<comment type="caution">
    <text evidence="2">The sequence shown here is derived from an EMBL/GenBank/DDBJ whole genome shotgun (WGS) entry which is preliminary data.</text>
</comment>
<proteinExistence type="predicted"/>
<reference evidence="2 3" key="1">
    <citation type="submission" date="2017-11" db="EMBL/GenBank/DDBJ databases">
        <title>De novo assembly and phasing of dikaryotic genomes from two isolates of Puccinia coronata f. sp. avenae, the causal agent of oat crown rust.</title>
        <authorList>
            <person name="Miller M.E."/>
            <person name="Zhang Y."/>
            <person name="Omidvar V."/>
            <person name="Sperschneider J."/>
            <person name="Schwessinger B."/>
            <person name="Raley C."/>
            <person name="Palmer J.M."/>
            <person name="Garnica D."/>
            <person name="Upadhyaya N."/>
            <person name="Rathjen J."/>
            <person name="Taylor J.M."/>
            <person name="Park R.F."/>
            <person name="Dodds P.N."/>
            <person name="Hirsch C.D."/>
            <person name="Kianian S.F."/>
            <person name="Figueroa M."/>
        </authorList>
    </citation>
    <scope>NUCLEOTIDE SEQUENCE [LARGE SCALE GENOMIC DNA]</scope>
    <source>
        <strain evidence="2">12NC29</strain>
    </source>
</reference>
<evidence type="ECO:0000313" key="2">
    <source>
        <dbReference type="EMBL" id="PLW57154.1"/>
    </source>
</evidence>
<gene>
    <name evidence="2" type="ORF">PCANC_03095</name>
</gene>
<evidence type="ECO:0000256" key="1">
    <source>
        <dbReference type="SAM" id="MobiDB-lite"/>
    </source>
</evidence>
<feature type="compositionally biased region" description="Polar residues" evidence="1">
    <location>
        <begin position="92"/>
        <end position="103"/>
    </location>
</feature>
<protein>
    <submittedName>
        <fullName evidence="2">Uncharacterized protein</fullName>
    </submittedName>
</protein>
<accession>A0A2N5W4J2</accession>
<evidence type="ECO:0000313" key="3">
    <source>
        <dbReference type="Proteomes" id="UP000235388"/>
    </source>
</evidence>
<keyword evidence="3" id="KW-1185">Reference proteome</keyword>
<organism evidence="2 3">
    <name type="scientific">Puccinia coronata f. sp. avenae</name>
    <dbReference type="NCBI Taxonomy" id="200324"/>
    <lineage>
        <taxon>Eukaryota</taxon>
        <taxon>Fungi</taxon>
        <taxon>Dikarya</taxon>
        <taxon>Basidiomycota</taxon>
        <taxon>Pucciniomycotina</taxon>
        <taxon>Pucciniomycetes</taxon>
        <taxon>Pucciniales</taxon>
        <taxon>Pucciniaceae</taxon>
        <taxon>Puccinia</taxon>
    </lineage>
</organism>
<feature type="region of interest" description="Disordered" evidence="1">
    <location>
        <begin position="83"/>
        <end position="103"/>
    </location>
</feature>